<protein>
    <submittedName>
        <fullName evidence="1">Uncharacterized protein</fullName>
    </submittedName>
</protein>
<organism evidence="1">
    <name type="scientific">gut metagenome</name>
    <dbReference type="NCBI Taxonomy" id="749906"/>
    <lineage>
        <taxon>unclassified sequences</taxon>
        <taxon>metagenomes</taxon>
        <taxon>organismal metagenomes</taxon>
    </lineage>
</organism>
<name>J9GP82_9ZZZZ</name>
<dbReference type="EMBL" id="AMCI01002826">
    <property type="protein sequence ID" value="EJX01765.1"/>
    <property type="molecule type" value="Genomic_DNA"/>
</dbReference>
<sequence length="38" mass="4140">MNVRFCCASRSTKSTRLPCRASAAPIQAVEVVFPTPPF</sequence>
<gene>
    <name evidence="1" type="ORF">EVA_10128</name>
</gene>
<evidence type="ECO:0000313" key="1">
    <source>
        <dbReference type="EMBL" id="EJX01765.1"/>
    </source>
</evidence>
<comment type="caution">
    <text evidence="1">The sequence shown here is derived from an EMBL/GenBank/DDBJ whole genome shotgun (WGS) entry which is preliminary data.</text>
</comment>
<accession>J9GP82</accession>
<proteinExistence type="predicted"/>
<dbReference type="AlphaFoldDB" id="J9GP82"/>
<reference evidence="1" key="1">
    <citation type="journal article" date="2012" name="PLoS ONE">
        <title>Gene sets for utilization of primary and secondary nutrition supplies in the distal gut of endangered iberian lynx.</title>
        <authorList>
            <person name="Alcaide M."/>
            <person name="Messina E."/>
            <person name="Richter M."/>
            <person name="Bargiela R."/>
            <person name="Peplies J."/>
            <person name="Huws S.A."/>
            <person name="Newbold C.J."/>
            <person name="Golyshin P.N."/>
            <person name="Simon M.A."/>
            <person name="Lopez G."/>
            <person name="Yakimov M.M."/>
            <person name="Ferrer M."/>
        </authorList>
    </citation>
    <scope>NUCLEOTIDE SEQUENCE</scope>
</reference>